<comment type="caution">
    <text evidence="2">The sequence shown here is derived from an EMBL/GenBank/DDBJ whole genome shotgun (WGS) entry which is preliminary data.</text>
</comment>
<dbReference type="Gene3D" id="1.10.10.10">
    <property type="entry name" value="Winged helix-like DNA-binding domain superfamily/Winged helix DNA-binding domain"/>
    <property type="match status" value="1"/>
</dbReference>
<dbReference type="PANTHER" id="PTHR33164">
    <property type="entry name" value="TRANSCRIPTIONAL REGULATOR, MARR FAMILY"/>
    <property type="match status" value="1"/>
</dbReference>
<evidence type="ECO:0000313" key="2">
    <source>
        <dbReference type="EMBL" id="MCI0127257.1"/>
    </source>
</evidence>
<gene>
    <name evidence="2" type="ORF">ML536_10510</name>
</gene>
<sequence length="151" mass="16134">MAADTKLANAAWEALFRAQKTIEAELEAGDAWGDLIPSDYGVLYALSTAKSGLRMSELGKDVLLSQAGLSRLVGRLEARGLIERHPDPDDARASILCLSKAGAHAQRRVGARHGRHVAEALSSRLDDDQLLALQALCERILAAPPANGDNQ</sequence>
<dbReference type="InterPro" id="IPR036390">
    <property type="entry name" value="WH_DNA-bd_sf"/>
</dbReference>
<dbReference type="PANTHER" id="PTHR33164:SF43">
    <property type="entry name" value="HTH-TYPE TRANSCRIPTIONAL REPRESSOR YETL"/>
    <property type="match status" value="1"/>
</dbReference>
<dbReference type="AlphaFoldDB" id="A0AA41UBK8"/>
<dbReference type="InterPro" id="IPR000835">
    <property type="entry name" value="HTH_MarR-typ"/>
</dbReference>
<dbReference type="RefSeq" id="WP_035093980.1">
    <property type="nucleotide sequence ID" value="NZ_JAKETQ010000001.1"/>
</dbReference>
<evidence type="ECO:0000313" key="3">
    <source>
        <dbReference type="Proteomes" id="UP001156140"/>
    </source>
</evidence>
<organism evidence="2 3">
    <name type="scientific">Paradevosia shaoguanensis</name>
    <dbReference type="NCBI Taxonomy" id="1335043"/>
    <lineage>
        <taxon>Bacteria</taxon>
        <taxon>Pseudomonadati</taxon>
        <taxon>Pseudomonadota</taxon>
        <taxon>Alphaproteobacteria</taxon>
        <taxon>Hyphomicrobiales</taxon>
        <taxon>Devosiaceae</taxon>
        <taxon>Paradevosia</taxon>
    </lineage>
</organism>
<accession>A0AA41UBK8</accession>
<feature type="domain" description="HTH marR-type" evidence="1">
    <location>
        <begin position="8"/>
        <end position="142"/>
    </location>
</feature>
<dbReference type="EMBL" id="JALAZD010000001">
    <property type="protein sequence ID" value="MCI0127257.1"/>
    <property type="molecule type" value="Genomic_DNA"/>
</dbReference>
<reference evidence="2" key="1">
    <citation type="submission" date="2022-03" db="EMBL/GenBank/DDBJ databases">
        <title>The complete genome sequence of a Methyloterrigena soli.</title>
        <authorList>
            <person name="Zi Z."/>
        </authorList>
    </citation>
    <scope>NUCLEOTIDE SEQUENCE</scope>
    <source>
        <strain evidence="2">M48</strain>
    </source>
</reference>
<proteinExistence type="predicted"/>
<dbReference type="PRINTS" id="PR00598">
    <property type="entry name" value="HTHMARR"/>
</dbReference>
<name>A0AA41UBK8_9HYPH</name>
<dbReference type="SUPFAM" id="SSF46785">
    <property type="entry name" value="Winged helix' DNA-binding domain"/>
    <property type="match status" value="1"/>
</dbReference>
<dbReference type="InterPro" id="IPR039422">
    <property type="entry name" value="MarR/SlyA-like"/>
</dbReference>
<dbReference type="Pfam" id="PF12802">
    <property type="entry name" value="MarR_2"/>
    <property type="match status" value="1"/>
</dbReference>
<dbReference type="Proteomes" id="UP001156140">
    <property type="component" value="Unassembled WGS sequence"/>
</dbReference>
<dbReference type="GO" id="GO:0006950">
    <property type="term" value="P:response to stress"/>
    <property type="evidence" value="ECO:0007669"/>
    <property type="project" value="TreeGrafter"/>
</dbReference>
<dbReference type="SMART" id="SM00347">
    <property type="entry name" value="HTH_MARR"/>
    <property type="match status" value="1"/>
</dbReference>
<protein>
    <submittedName>
        <fullName evidence="2">MarR family transcriptional regulator</fullName>
    </submittedName>
</protein>
<dbReference type="InterPro" id="IPR036388">
    <property type="entry name" value="WH-like_DNA-bd_sf"/>
</dbReference>
<dbReference type="PROSITE" id="PS50995">
    <property type="entry name" value="HTH_MARR_2"/>
    <property type="match status" value="1"/>
</dbReference>
<evidence type="ECO:0000259" key="1">
    <source>
        <dbReference type="PROSITE" id="PS50995"/>
    </source>
</evidence>
<keyword evidence="3" id="KW-1185">Reference proteome</keyword>
<dbReference type="GO" id="GO:0003700">
    <property type="term" value="F:DNA-binding transcription factor activity"/>
    <property type="evidence" value="ECO:0007669"/>
    <property type="project" value="InterPro"/>
</dbReference>